<feature type="transmembrane region" description="Helical" evidence="1">
    <location>
        <begin position="129"/>
        <end position="148"/>
    </location>
</feature>
<feature type="transmembrane region" description="Helical" evidence="1">
    <location>
        <begin position="188"/>
        <end position="207"/>
    </location>
</feature>
<dbReference type="InterPro" id="IPR000620">
    <property type="entry name" value="EamA_dom"/>
</dbReference>
<feature type="transmembrane region" description="Helical" evidence="1">
    <location>
        <begin position="76"/>
        <end position="94"/>
    </location>
</feature>
<feature type="domain" description="EamA" evidence="2">
    <location>
        <begin position="157"/>
        <end position="289"/>
    </location>
</feature>
<dbReference type="PANTHER" id="PTHR22911">
    <property type="entry name" value="ACYL-MALONYL CONDENSING ENZYME-RELATED"/>
    <property type="match status" value="1"/>
</dbReference>
<feature type="transmembrane region" description="Helical" evidence="1">
    <location>
        <begin position="100"/>
        <end position="122"/>
    </location>
</feature>
<feature type="domain" description="EamA" evidence="2">
    <location>
        <begin position="15"/>
        <end position="145"/>
    </location>
</feature>
<gene>
    <name evidence="3" type="ORF">GCM10011503_20070</name>
</gene>
<dbReference type="PANTHER" id="PTHR22911:SF76">
    <property type="entry name" value="EAMA DOMAIN-CONTAINING PROTEIN"/>
    <property type="match status" value="1"/>
</dbReference>
<keyword evidence="4" id="KW-1185">Reference proteome</keyword>
<dbReference type="EMBL" id="BMKF01000002">
    <property type="protein sequence ID" value="GGB71396.1"/>
    <property type="molecule type" value="Genomic_DNA"/>
</dbReference>
<accession>A0ABQ1JPL1</accession>
<name>A0ABQ1JPL1_9PROT</name>
<evidence type="ECO:0000313" key="3">
    <source>
        <dbReference type="EMBL" id="GGB71396.1"/>
    </source>
</evidence>
<dbReference type="Pfam" id="PF00892">
    <property type="entry name" value="EamA"/>
    <property type="match status" value="2"/>
</dbReference>
<evidence type="ECO:0000259" key="2">
    <source>
        <dbReference type="Pfam" id="PF00892"/>
    </source>
</evidence>
<evidence type="ECO:0000256" key="1">
    <source>
        <dbReference type="SAM" id="Phobius"/>
    </source>
</evidence>
<feature type="transmembrane region" description="Helical" evidence="1">
    <location>
        <begin position="12"/>
        <end position="34"/>
    </location>
</feature>
<reference evidence="4" key="1">
    <citation type="journal article" date="2019" name="Int. J. Syst. Evol. Microbiol.">
        <title>The Global Catalogue of Microorganisms (GCM) 10K type strain sequencing project: providing services to taxonomists for standard genome sequencing and annotation.</title>
        <authorList>
            <consortium name="The Broad Institute Genomics Platform"/>
            <consortium name="The Broad Institute Genome Sequencing Center for Infectious Disease"/>
            <person name="Wu L."/>
            <person name="Ma J."/>
        </authorList>
    </citation>
    <scope>NUCLEOTIDE SEQUENCE [LARGE SCALE GENOMIC DNA]</scope>
    <source>
        <strain evidence="4">CGMCC 1.15928</strain>
    </source>
</reference>
<keyword evidence="1" id="KW-0472">Membrane</keyword>
<dbReference type="RefSeq" id="WP_084392345.1">
    <property type="nucleotide sequence ID" value="NZ_BMKF01000002.1"/>
</dbReference>
<evidence type="ECO:0000313" key="4">
    <source>
        <dbReference type="Proteomes" id="UP000628854"/>
    </source>
</evidence>
<feature type="transmembrane region" description="Helical" evidence="1">
    <location>
        <begin position="246"/>
        <end position="268"/>
    </location>
</feature>
<feature type="transmembrane region" description="Helical" evidence="1">
    <location>
        <begin position="160"/>
        <end position="176"/>
    </location>
</feature>
<keyword evidence="1" id="KW-1133">Transmembrane helix</keyword>
<feature type="transmembrane region" description="Helical" evidence="1">
    <location>
        <begin position="46"/>
        <end position="64"/>
    </location>
</feature>
<feature type="transmembrane region" description="Helical" evidence="1">
    <location>
        <begin position="219"/>
        <end position="239"/>
    </location>
</feature>
<feature type="transmembrane region" description="Helical" evidence="1">
    <location>
        <begin position="274"/>
        <end position="294"/>
    </location>
</feature>
<proteinExistence type="predicted"/>
<dbReference type="Proteomes" id="UP000628854">
    <property type="component" value="Unassembled WGS sequence"/>
</dbReference>
<sequence length="314" mass="33017">MSHLGKPLSPARAWLGPLLLLLGGTCIGLAPIGLRWGLDSLGPQAIAFWRYMFAIPALFLLLIFIERRMPARINGYVIAAGTFFALDIALWHWGLTLTTVANATFIVNLGNVCVGFAAWLFLKERPKPIWFVAVLIAVTGAAALSLGGESGGKTDIRGDLLALGAAFLVSGYMLCSKIARNRLGAMDVIFWLTVTEAIVAAFIVAASGERFFPATLAGFAAPAFLALVAQVGGQGLIIAGLGRTPAAIAGIIVLIQPVVAAAISWQLFDEPLSAIQGGGAGLILFGIWLSQGAARERRQKLASKPSQKTAKDPA</sequence>
<organism evidence="3 4">
    <name type="scientific">Henriciella pelagia</name>
    <dbReference type="NCBI Taxonomy" id="1977912"/>
    <lineage>
        <taxon>Bacteria</taxon>
        <taxon>Pseudomonadati</taxon>
        <taxon>Pseudomonadota</taxon>
        <taxon>Alphaproteobacteria</taxon>
        <taxon>Hyphomonadales</taxon>
        <taxon>Hyphomonadaceae</taxon>
        <taxon>Henriciella</taxon>
    </lineage>
</organism>
<protein>
    <submittedName>
        <fullName evidence="3">Membrane protein</fullName>
    </submittedName>
</protein>
<keyword evidence="1" id="KW-0812">Transmembrane</keyword>
<comment type="caution">
    <text evidence="3">The sequence shown here is derived from an EMBL/GenBank/DDBJ whole genome shotgun (WGS) entry which is preliminary data.</text>
</comment>
<dbReference type="InterPro" id="IPR037185">
    <property type="entry name" value="EmrE-like"/>
</dbReference>
<dbReference type="SUPFAM" id="SSF103481">
    <property type="entry name" value="Multidrug resistance efflux transporter EmrE"/>
    <property type="match status" value="2"/>
</dbReference>